<dbReference type="KEGG" id="fnu:FN1891"/>
<dbReference type="GO" id="GO:0008889">
    <property type="term" value="F:glycerophosphodiester phosphodiesterase activity"/>
    <property type="evidence" value="ECO:0007669"/>
    <property type="project" value="UniProtKB-EC"/>
</dbReference>
<dbReference type="InterPro" id="IPR017946">
    <property type="entry name" value="PLC-like_Pdiesterase_TIM-brl"/>
</dbReference>
<dbReference type="PANTHER" id="PTHR46211:SF1">
    <property type="entry name" value="GLYCEROPHOSPHODIESTER PHOSPHODIESTERASE, CYTOPLASMIC"/>
    <property type="match status" value="1"/>
</dbReference>
<dbReference type="AlphaFoldDB" id="Q8RHV2"/>
<dbReference type="EnsemblBacteria" id="AAL93990">
    <property type="protein sequence ID" value="AAL93990"/>
    <property type="gene ID" value="FN1891"/>
</dbReference>
<gene>
    <name evidence="2" type="ordered locus">FN1891</name>
    <name evidence="3" type="ORF">C7Y58_03390</name>
</gene>
<dbReference type="CDD" id="cd08563">
    <property type="entry name" value="GDPD_TtGDE_like"/>
    <property type="match status" value="1"/>
</dbReference>
<dbReference type="Gene3D" id="3.20.20.190">
    <property type="entry name" value="Phosphatidylinositol (PI) phosphodiesterase"/>
    <property type="match status" value="1"/>
</dbReference>
<evidence type="ECO:0000313" key="4">
    <source>
        <dbReference type="Proteomes" id="UP000241660"/>
    </source>
</evidence>
<dbReference type="HOGENOM" id="CLU_030006_3_5_0"/>
<dbReference type="EMBL" id="CP028101">
    <property type="protein sequence ID" value="AVQ14592.1"/>
    <property type="molecule type" value="Genomic_DNA"/>
</dbReference>
<reference evidence="2" key="1">
    <citation type="journal article" date="2002" name="J. Bacteriol.">
        <title>Genome sequence and analysis of the oral bacterium Fusobacterium nucleatum strain ATCC 25586.</title>
        <authorList>
            <person name="Kapatral V."/>
            <person name="Anderson I."/>
            <person name="Ivanova N."/>
            <person name="Reznik G."/>
            <person name="Los T."/>
            <person name="Lykidis A."/>
            <person name="Bhattacharyya A."/>
            <person name="Bartman A."/>
            <person name="Gardner W."/>
            <person name="Grechkin G."/>
            <person name="Zhu L."/>
            <person name="Vasieva O."/>
            <person name="Chu L."/>
            <person name="Kogan Y."/>
            <person name="Chaga O."/>
            <person name="Goltsman E."/>
            <person name="Bernal A."/>
            <person name="Larsen N."/>
            <person name="D'Souza M."/>
            <person name="Walunas T."/>
            <person name="Pusch G."/>
            <person name="Haselkorn R."/>
            <person name="Fonstein M."/>
            <person name="Kyrpides N."/>
            <person name="Overbeek R."/>
        </authorList>
    </citation>
    <scope>NUCLEOTIDE SEQUENCE [LARGE SCALE GENOMIC DNA]</scope>
    <source>
        <strain evidence="2">ATCC 25586</strain>
    </source>
</reference>
<dbReference type="STRING" id="190304.FN1891"/>
<sequence length="261" mass="30305">MTIYSNTDNINNIQLYKEMSYMKIFAHRGASGYAPENTLTAIKKAIEMKADGIEIDIQLTKDGKIVVIHDWKVDRTTTGRGFVYELDFDYIRSLDAGQWYTKDFVGEVVPTLEEVLDVLPNDMMLNIEIKDTARKHSNIEEKMLEVLKKYPEKFEDIIVSSFHHDKIKRLQELEPKLKLALLTDSEFIEIEKYLSTNGLKSYSYHPEINLISKKDVEILHKNDVKVFVWTVNKEEDLDYLVTLGVDGVITNYPDIMKELLM</sequence>
<reference evidence="4" key="2">
    <citation type="journal article" date="2018" name="MSphere">
        <title>Fusobacterium Genomics Using MinION and Illumina Sequencing Enables Genome Completion and Correction.</title>
        <authorList>
            <person name="Todd S.M."/>
            <person name="Settlage R.E."/>
            <person name="Lahmers K.K."/>
            <person name="Slade D.J."/>
        </authorList>
    </citation>
    <scope>NUCLEOTIDE SEQUENCE [LARGE SCALE GENOMIC DNA]</scope>
    <source>
        <strain evidence="4">ATCC 25586</strain>
    </source>
</reference>
<dbReference type="EC" id="3.1.4.46" evidence="2"/>
<dbReference type="PaxDb" id="190304-FN1891"/>
<keyword evidence="4" id="KW-1185">Reference proteome</keyword>
<reference evidence="3" key="3">
    <citation type="submission" date="2018-03" db="EMBL/GenBank/DDBJ databases">
        <title>Complete Fusobacterium genomes using hybrid Minion sequencing.</title>
        <authorList>
            <person name="Slade D.J."/>
            <person name="Lahmers K."/>
        </authorList>
    </citation>
    <scope>NUCLEOTIDE SEQUENCE</scope>
    <source>
        <strain evidence="3">ATCC 25586</strain>
    </source>
</reference>
<dbReference type="InterPro" id="IPR030395">
    <property type="entry name" value="GP_PDE_dom"/>
</dbReference>
<organism evidence="2">
    <name type="scientific">Fusobacterium nucleatum subsp. nucleatum (strain ATCC 25586 / DSM 15643 / BCRC 10681 / CIP 101130 / JCM 8532 / KCTC 2640 / LMG 13131 / VPI 4355)</name>
    <dbReference type="NCBI Taxonomy" id="190304"/>
    <lineage>
        <taxon>Bacteria</taxon>
        <taxon>Fusobacteriati</taxon>
        <taxon>Fusobacteriota</taxon>
        <taxon>Fusobacteriia</taxon>
        <taxon>Fusobacteriales</taxon>
        <taxon>Fusobacteriaceae</taxon>
        <taxon>Fusobacterium</taxon>
    </lineage>
</organism>
<dbReference type="GO" id="GO:0008081">
    <property type="term" value="F:phosphoric diester hydrolase activity"/>
    <property type="evidence" value="ECO:0000318"/>
    <property type="project" value="GO_Central"/>
</dbReference>
<dbReference type="Pfam" id="PF03009">
    <property type="entry name" value="GDPD"/>
    <property type="match status" value="1"/>
</dbReference>
<dbReference type="EMBL" id="AE009951">
    <property type="protein sequence ID" value="AAL93990.1"/>
    <property type="molecule type" value="Genomic_DNA"/>
</dbReference>
<evidence type="ECO:0000259" key="1">
    <source>
        <dbReference type="PROSITE" id="PS51704"/>
    </source>
</evidence>
<proteinExistence type="predicted"/>
<dbReference type="GO" id="GO:0006629">
    <property type="term" value="P:lipid metabolic process"/>
    <property type="evidence" value="ECO:0007669"/>
    <property type="project" value="InterPro"/>
</dbReference>
<dbReference type="Proteomes" id="UP000241660">
    <property type="component" value="Chromosome"/>
</dbReference>
<dbReference type="PANTHER" id="PTHR46211">
    <property type="entry name" value="GLYCEROPHOSPHORYL DIESTER PHOSPHODIESTERASE"/>
    <property type="match status" value="1"/>
</dbReference>
<evidence type="ECO:0000313" key="3">
    <source>
        <dbReference type="EMBL" id="AVQ14592.1"/>
    </source>
</evidence>
<dbReference type="eggNOG" id="COG0584">
    <property type="taxonomic scope" value="Bacteria"/>
</dbReference>
<name>Q8RHV2_FUSNN</name>
<feature type="domain" description="GP-PDE" evidence="1">
    <location>
        <begin position="22"/>
        <end position="260"/>
    </location>
</feature>
<evidence type="ECO:0000313" key="2">
    <source>
        <dbReference type="EMBL" id="AAL93990.1"/>
    </source>
</evidence>
<dbReference type="FunCoup" id="Q8RHV2">
    <property type="interactions" value="127"/>
</dbReference>
<protein>
    <submittedName>
        <fullName evidence="3">Glycerophosphodiester phosphodiesterase</fullName>
    </submittedName>
    <submittedName>
        <fullName evidence="2">Glycerophosphoryl diester phosphodiesterase</fullName>
        <ecNumber evidence="2">3.1.4.46</ecNumber>
    </submittedName>
</protein>
<keyword evidence="2" id="KW-0378">Hydrolase</keyword>
<dbReference type="SUPFAM" id="SSF51695">
    <property type="entry name" value="PLC-like phosphodiesterases"/>
    <property type="match status" value="1"/>
</dbReference>
<dbReference type="InParanoid" id="Q8RHV2"/>
<dbReference type="BioCyc" id="FNUC190304:G1FZS-386-MONOMER"/>
<dbReference type="PROSITE" id="PS51704">
    <property type="entry name" value="GP_PDE"/>
    <property type="match status" value="1"/>
</dbReference>
<accession>Q8RHV2</accession>
<dbReference type="PATRIC" id="fig|190304.8.peg.367"/>